<dbReference type="InterPro" id="IPR020556">
    <property type="entry name" value="Amidase_CS"/>
</dbReference>
<sequence length="472" mass="50919">MNRSHDDKILSRSATELARLLRSREVSATEVVKASLGRIDEINPRYNAFADVYREDALSHAEMADTRICDGEDVGPLHGVPVAIKDMTPIKGKVTTLGSRAYEQQVAQDDAWIVSALRRAGAIIVGKTTTPEFAFSSFTQSPLFGVTRNPWDETRTSGGSSGGSAVAVATGAVPLAEGTDMGGSVRIPAALCGIVGLKPSLGRIPLDILPSSFDNISHFGSLSRNCADAALFVAATQGPDDCDIQSLPVPFGYDGSLDLDARKLRLALSVDFGFYAVDPEVERNTRHAADKLRQAGAIVEEVELGWSTGILDVWMDYWRVFMAAYFKGAYDEGASLLDPAVRRLIEQGRQISAVHYKRLEIERTKFWNGFRSVLRDFDALICPTTAIPAPLASLTDRDFGAIDREGLYHGLDMTAPFNLIGQCPALSVPSGLTATGLPTGLQVVGRRYSDLATLKIGALAESLLPPVLRNPH</sequence>
<comment type="function">
    <text evidence="1">Hydrolyzes indole-3-acetamide (IAM) into indole-3-acetic acid (IAA).</text>
</comment>
<dbReference type="PANTHER" id="PTHR11895:SF7">
    <property type="entry name" value="GLUTAMYL-TRNA(GLN) AMIDOTRANSFERASE SUBUNIT A, MITOCHONDRIAL"/>
    <property type="match status" value="1"/>
</dbReference>
<evidence type="ECO:0000256" key="1">
    <source>
        <dbReference type="ARBA" id="ARBA00003871"/>
    </source>
</evidence>
<dbReference type="Pfam" id="PF01425">
    <property type="entry name" value="Amidase"/>
    <property type="match status" value="1"/>
</dbReference>
<evidence type="ECO:0000313" key="6">
    <source>
        <dbReference type="Proteomes" id="UP001549143"/>
    </source>
</evidence>
<accession>A0ABV2KP11</accession>
<dbReference type="InterPro" id="IPR036928">
    <property type="entry name" value="AS_sf"/>
</dbReference>
<proteinExistence type="inferred from homology"/>
<reference evidence="5 6" key="1">
    <citation type="submission" date="2024-06" db="EMBL/GenBank/DDBJ databases">
        <title>Genomic Encyclopedia of Type Strains, Phase IV (KMG-IV): sequencing the most valuable type-strain genomes for metagenomic binning, comparative biology and taxonomic classification.</title>
        <authorList>
            <person name="Goeker M."/>
        </authorList>
    </citation>
    <scope>NUCLEOTIDE SEQUENCE [LARGE SCALE GENOMIC DNA]</scope>
    <source>
        <strain evidence="5 6">DSM 19730</strain>
    </source>
</reference>
<dbReference type="Gene3D" id="3.90.1300.10">
    <property type="entry name" value="Amidase signature (AS) domain"/>
    <property type="match status" value="1"/>
</dbReference>
<dbReference type="GO" id="GO:0050567">
    <property type="term" value="F:glutaminyl-tRNA synthase (glutamine-hydrolyzing) activity"/>
    <property type="evidence" value="ECO:0007669"/>
    <property type="project" value="UniProtKB-EC"/>
</dbReference>
<dbReference type="InterPro" id="IPR000120">
    <property type="entry name" value="Amidase"/>
</dbReference>
<comment type="similarity">
    <text evidence="2">Belongs to the amidase family.</text>
</comment>
<dbReference type="EMBL" id="JBEPMN010000015">
    <property type="protein sequence ID" value="MET3662827.1"/>
    <property type="molecule type" value="Genomic_DNA"/>
</dbReference>
<dbReference type="PANTHER" id="PTHR11895">
    <property type="entry name" value="TRANSAMIDASE"/>
    <property type="match status" value="1"/>
</dbReference>
<dbReference type="GO" id="GO:0004040">
    <property type="term" value="F:amidase activity"/>
    <property type="evidence" value="ECO:0007669"/>
    <property type="project" value="UniProtKB-EC"/>
</dbReference>
<keyword evidence="6" id="KW-1185">Reference proteome</keyword>
<evidence type="ECO:0000313" key="5">
    <source>
        <dbReference type="EMBL" id="MET3662827.1"/>
    </source>
</evidence>
<feature type="domain" description="Amidase" evidence="4">
    <location>
        <begin position="30"/>
        <end position="453"/>
    </location>
</feature>
<dbReference type="InterPro" id="IPR023631">
    <property type="entry name" value="Amidase_dom"/>
</dbReference>
<keyword evidence="5" id="KW-0436">Ligase</keyword>
<keyword evidence="5" id="KW-0378">Hydrolase</keyword>
<dbReference type="Proteomes" id="UP001549143">
    <property type="component" value="Unassembled WGS sequence"/>
</dbReference>
<evidence type="ECO:0000256" key="3">
    <source>
        <dbReference type="ARBA" id="ARBA00021874"/>
    </source>
</evidence>
<gene>
    <name evidence="5" type="ORF">ABID44_003178</name>
</gene>
<name>A0ABV2KP11_9HYPH</name>
<dbReference type="PROSITE" id="PS00571">
    <property type="entry name" value="AMIDASES"/>
    <property type="match status" value="1"/>
</dbReference>
<evidence type="ECO:0000256" key="2">
    <source>
        <dbReference type="ARBA" id="ARBA00009199"/>
    </source>
</evidence>
<organism evidence="5 6">
    <name type="scientific">Aquamicrobium ahrensii</name>
    <dbReference type="NCBI Taxonomy" id="469551"/>
    <lineage>
        <taxon>Bacteria</taxon>
        <taxon>Pseudomonadati</taxon>
        <taxon>Pseudomonadota</taxon>
        <taxon>Alphaproteobacteria</taxon>
        <taxon>Hyphomicrobiales</taxon>
        <taxon>Phyllobacteriaceae</taxon>
        <taxon>Aquamicrobium</taxon>
    </lineage>
</organism>
<dbReference type="RefSeq" id="WP_354152664.1">
    <property type="nucleotide sequence ID" value="NZ_JBEPMN010000015.1"/>
</dbReference>
<comment type="caution">
    <text evidence="5">The sequence shown here is derived from an EMBL/GenBank/DDBJ whole genome shotgun (WGS) entry which is preliminary data.</text>
</comment>
<dbReference type="GO" id="GO:0050566">
    <property type="term" value="F:asparaginyl-tRNA synthase (glutamine-hydrolyzing) activity"/>
    <property type="evidence" value="ECO:0007669"/>
    <property type="project" value="UniProtKB-EC"/>
</dbReference>
<evidence type="ECO:0000259" key="4">
    <source>
        <dbReference type="Pfam" id="PF01425"/>
    </source>
</evidence>
<dbReference type="SUPFAM" id="SSF75304">
    <property type="entry name" value="Amidase signature (AS) enzymes"/>
    <property type="match status" value="1"/>
</dbReference>
<protein>
    <recommendedName>
        <fullName evidence="3">Indoleacetamide hydrolase</fullName>
    </recommendedName>
</protein>